<dbReference type="GO" id="GO:0016491">
    <property type="term" value="F:oxidoreductase activity"/>
    <property type="evidence" value="ECO:0007669"/>
    <property type="project" value="UniProtKB-KW"/>
</dbReference>
<gene>
    <name evidence="4" type="ORF">BIY37_03405</name>
</gene>
<dbReference type="InterPro" id="IPR000415">
    <property type="entry name" value="Nitroreductase-like"/>
</dbReference>
<dbReference type="AlphaFoldDB" id="A0A1V6M1W9"/>
<evidence type="ECO:0000256" key="1">
    <source>
        <dbReference type="ARBA" id="ARBA00007118"/>
    </source>
</evidence>
<evidence type="ECO:0000259" key="3">
    <source>
        <dbReference type="Pfam" id="PF00881"/>
    </source>
</evidence>
<proteinExistence type="inferred from homology"/>
<sequence length="168" mass="18834">MNIYEIIKKRRSVRSYKSEPVEEEKLRRILEATLSAPSAANRQPVYFVVIKNEKIRHQLKNAYSAPWLCTAPIIICACSLSEKGWKRGDGKNYADIDVTIAMDHLILAATSEGLATCWVAAFKVSEVKSILNLPPGIEPIALTPLGYPLDIPKPTHRKPLEEVIQIIQ</sequence>
<dbReference type="EMBL" id="MJUW02000038">
    <property type="protein sequence ID" value="OQD46414.1"/>
    <property type="molecule type" value="Genomic_DNA"/>
</dbReference>
<feature type="domain" description="Nitroreductase" evidence="3">
    <location>
        <begin position="7"/>
        <end position="62"/>
    </location>
</feature>
<dbReference type="SUPFAM" id="SSF55469">
    <property type="entry name" value="FMN-dependent nitroreductase-like"/>
    <property type="match status" value="1"/>
</dbReference>
<dbReference type="Proteomes" id="UP000242219">
    <property type="component" value="Unassembled WGS sequence"/>
</dbReference>
<dbReference type="Pfam" id="PF00881">
    <property type="entry name" value="Nitroreductase"/>
    <property type="match status" value="1"/>
</dbReference>
<dbReference type="InterPro" id="IPR029479">
    <property type="entry name" value="Nitroreductase"/>
</dbReference>
<comment type="similarity">
    <text evidence="1">Belongs to the nitroreductase family.</text>
</comment>
<keyword evidence="5" id="KW-1185">Reference proteome</keyword>
<keyword evidence="2" id="KW-0560">Oxidoreductase</keyword>
<evidence type="ECO:0000256" key="2">
    <source>
        <dbReference type="ARBA" id="ARBA00023002"/>
    </source>
</evidence>
<evidence type="ECO:0000313" key="5">
    <source>
        <dbReference type="Proteomes" id="UP000242219"/>
    </source>
</evidence>
<comment type="caution">
    <text evidence="4">The sequence shown here is derived from an EMBL/GenBank/DDBJ whole genome shotgun (WGS) entry which is preliminary data.</text>
</comment>
<dbReference type="RefSeq" id="WP_070066429.1">
    <property type="nucleotide sequence ID" value="NZ_MJUW02000038.1"/>
</dbReference>
<organism evidence="4 5">
    <name type="scientific">Candidatus Brocadia sapporoensis</name>
    <dbReference type="NCBI Taxonomy" id="392547"/>
    <lineage>
        <taxon>Bacteria</taxon>
        <taxon>Pseudomonadati</taxon>
        <taxon>Planctomycetota</taxon>
        <taxon>Candidatus Brocadiia</taxon>
        <taxon>Candidatus Brocadiales</taxon>
        <taxon>Candidatus Brocadiaceae</taxon>
        <taxon>Candidatus Brocadia</taxon>
    </lineage>
</organism>
<name>A0A1V6M1W9_9BACT</name>
<reference evidence="4 5" key="1">
    <citation type="journal article" date="2016" name="Genome Announc.">
        <title>Draft Genome Sequence of the Anaerobic Ammonium-Oxidizing Bacterium 'Candidatus Brocadia sp. 40'.</title>
        <authorList>
            <person name="Ali M."/>
            <person name="Haroon M.F."/>
            <person name="Narita Y."/>
            <person name="Zhang L."/>
            <person name="Rangel Shaw D."/>
            <person name="Okabe S."/>
            <person name="Saikaly P.E."/>
        </authorList>
    </citation>
    <scope>NUCLEOTIDE SEQUENCE [LARGE SCALE GENOMIC DNA]</scope>
    <source>
        <strain evidence="4 5">40</strain>
    </source>
</reference>
<dbReference type="Gene3D" id="3.40.109.10">
    <property type="entry name" value="NADH Oxidase"/>
    <property type="match status" value="1"/>
</dbReference>
<accession>A0A1V6M1W9</accession>
<dbReference type="PANTHER" id="PTHR43673">
    <property type="entry name" value="NAD(P)H NITROREDUCTASE YDGI-RELATED"/>
    <property type="match status" value="1"/>
</dbReference>
<evidence type="ECO:0000313" key="4">
    <source>
        <dbReference type="EMBL" id="OQD46414.1"/>
    </source>
</evidence>
<dbReference type="PANTHER" id="PTHR43673:SF10">
    <property type="entry name" value="NADH DEHYDROGENASE_NAD(P)H NITROREDUCTASE XCC3605-RELATED"/>
    <property type="match status" value="1"/>
</dbReference>
<protein>
    <submittedName>
        <fullName evidence="4">Nitroreductase</fullName>
    </submittedName>
</protein>